<evidence type="ECO:0000313" key="2">
    <source>
        <dbReference type="EMBL" id="CAG2207452.1"/>
    </source>
</evidence>
<name>A0A8S3RKG4_MYTED</name>
<proteinExistence type="predicted"/>
<dbReference type="AlphaFoldDB" id="A0A8S3RKG4"/>
<dbReference type="InterPro" id="IPR049050">
    <property type="entry name" value="nSTAND3"/>
</dbReference>
<dbReference type="CDD" id="cd01983">
    <property type="entry name" value="SIMIBI"/>
    <property type="match status" value="1"/>
</dbReference>
<feature type="domain" description="Novel STAND NTPase 3" evidence="1">
    <location>
        <begin position="252"/>
        <end position="338"/>
    </location>
</feature>
<dbReference type="Proteomes" id="UP000683360">
    <property type="component" value="Unassembled WGS sequence"/>
</dbReference>
<evidence type="ECO:0000259" key="1">
    <source>
        <dbReference type="Pfam" id="PF20720"/>
    </source>
</evidence>
<protein>
    <recommendedName>
        <fullName evidence="1">Novel STAND NTPase 3 domain-containing protein</fullName>
    </recommendedName>
</protein>
<organism evidence="2 3">
    <name type="scientific">Mytilus edulis</name>
    <name type="common">Blue mussel</name>
    <dbReference type="NCBI Taxonomy" id="6550"/>
    <lineage>
        <taxon>Eukaryota</taxon>
        <taxon>Metazoa</taxon>
        <taxon>Spiralia</taxon>
        <taxon>Lophotrochozoa</taxon>
        <taxon>Mollusca</taxon>
        <taxon>Bivalvia</taxon>
        <taxon>Autobranchia</taxon>
        <taxon>Pteriomorphia</taxon>
        <taxon>Mytilida</taxon>
        <taxon>Mytiloidea</taxon>
        <taxon>Mytilidae</taxon>
        <taxon>Mytilinae</taxon>
        <taxon>Mytilus</taxon>
    </lineage>
</organism>
<dbReference type="Pfam" id="PF20720">
    <property type="entry name" value="nSTAND3"/>
    <property type="match status" value="1"/>
</dbReference>
<comment type="caution">
    <text evidence="2">The sequence shown here is derived from an EMBL/GenBank/DDBJ whole genome shotgun (WGS) entry which is preliminary data.</text>
</comment>
<dbReference type="OrthoDB" id="10547837at2759"/>
<sequence length="350" mass="40158">MLPVCQQKITTYNSASRVLHPDQLNILLDKNGQKLSCHNIKISSQFCCCPAKATLTTNVLDLTLLRCLLINFASICPPNSNIRLAVDDLIEYRNKLYGHAQEARCSDTDYIQYKNKIETTILKIAKSCNKESEMKQKLKDAEVRPLDETICQQFQNCLLYDIQHHEEIRKEIHMLREQSRQNNEQMVQCLSKIDETTEGMHTDVKQTREEIKDRYDNLSGNLEETLTIWASKLGILDHSTARILEHRNDQTFVETSGLDNARIILKDQNLLVLLAKGGSGKTQIALHLASIYQDDGYIPLFFSDKDVIKFKDLISLDEKTLVVVEDLFGRSSVDFYEDDHRNILDTLSSF</sequence>
<reference evidence="2" key="1">
    <citation type="submission" date="2021-03" db="EMBL/GenBank/DDBJ databases">
        <authorList>
            <person name="Bekaert M."/>
        </authorList>
    </citation>
    <scope>NUCLEOTIDE SEQUENCE</scope>
</reference>
<evidence type="ECO:0000313" key="3">
    <source>
        <dbReference type="Proteomes" id="UP000683360"/>
    </source>
</evidence>
<keyword evidence="3" id="KW-1185">Reference proteome</keyword>
<dbReference type="EMBL" id="CAJPWZ010001076">
    <property type="protein sequence ID" value="CAG2207452.1"/>
    <property type="molecule type" value="Genomic_DNA"/>
</dbReference>
<gene>
    <name evidence="2" type="ORF">MEDL_21732</name>
</gene>
<accession>A0A8S3RKG4</accession>